<dbReference type="Pfam" id="PF19354">
    <property type="entry name" value="DUF5931"/>
    <property type="match status" value="1"/>
</dbReference>
<evidence type="ECO:0000313" key="9">
    <source>
        <dbReference type="Proteomes" id="UP001501442"/>
    </source>
</evidence>
<feature type="transmembrane region" description="Helical" evidence="4">
    <location>
        <begin position="6"/>
        <end position="25"/>
    </location>
</feature>
<keyword evidence="2" id="KW-0418">Kinase</keyword>
<dbReference type="Gene3D" id="3.30.565.10">
    <property type="entry name" value="Histidine kinase-like ATPase, C-terminal domain"/>
    <property type="match status" value="1"/>
</dbReference>
<keyword evidence="4" id="KW-0472">Membrane</keyword>
<evidence type="ECO:0000256" key="1">
    <source>
        <dbReference type="ARBA" id="ARBA00022679"/>
    </source>
</evidence>
<evidence type="ECO:0000259" key="6">
    <source>
        <dbReference type="Pfam" id="PF07730"/>
    </source>
</evidence>
<dbReference type="InterPro" id="IPR050482">
    <property type="entry name" value="Sensor_HK_TwoCompSys"/>
</dbReference>
<dbReference type="PANTHER" id="PTHR24421">
    <property type="entry name" value="NITRATE/NITRITE SENSOR PROTEIN NARX-RELATED"/>
    <property type="match status" value="1"/>
</dbReference>
<evidence type="ECO:0000313" key="8">
    <source>
        <dbReference type="EMBL" id="GAA4632228.1"/>
    </source>
</evidence>
<gene>
    <name evidence="8" type="ORF">GCM10023196_064780</name>
</gene>
<dbReference type="Pfam" id="PF07730">
    <property type="entry name" value="HisKA_3"/>
    <property type="match status" value="1"/>
</dbReference>
<protein>
    <submittedName>
        <fullName evidence="8">DUF5931 domain-containing protein</fullName>
    </submittedName>
</protein>
<evidence type="ECO:0000256" key="3">
    <source>
        <dbReference type="ARBA" id="ARBA00023012"/>
    </source>
</evidence>
<feature type="domain" description="DUF5931" evidence="7">
    <location>
        <begin position="4"/>
        <end position="167"/>
    </location>
</feature>
<dbReference type="Proteomes" id="UP001501442">
    <property type="component" value="Unassembled WGS sequence"/>
</dbReference>
<sequence>MVEQMWRAVGVFRLVTLGYAAVLILRDHGRYAHPLGGLLALAVMAAWSVLATVAYARPSARRPWLVGADVAVAAALILATRLVDTAARIDHGAATLPVSWAAASVLACAVAGGPWAGFAGAAAVSAADLLERQALPRNTFNGIVLLLIAGTVGGHVVRLVLRAEAALDRAARQEAATAERQRIARDIHDSVLQVLALVSVRGRELGGEAAELGRLAGEQEVALRSLVATSPTPPTDGRVDVRTLLEPLAGDRVTVSCPAHAVLLPEAPARALAAATGEALDNVRRHAGPDARAWLLLDDEGEAVAVSVRDDGVGFEDGRLARAAEAGRLGVAQSIVGRIRELDGEASVTSAPGRGTEVELRVPRTLRNEVEHHRR</sequence>
<name>A0ABP8UIX3_9ACTN</name>
<keyword evidence="4" id="KW-0812">Transmembrane</keyword>
<keyword evidence="1" id="KW-0808">Transferase</keyword>
<dbReference type="InterPro" id="IPR011712">
    <property type="entry name" value="Sig_transdc_His_kin_sub3_dim/P"/>
</dbReference>
<dbReference type="PANTHER" id="PTHR24421:SF61">
    <property type="entry name" value="OXYGEN SENSOR HISTIDINE KINASE NREB"/>
    <property type="match status" value="1"/>
</dbReference>
<dbReference type="InterPro" id="IPR045975">
    <property type="entry name" value="DUF5931"/>
</dbReference>
<evidence type="ECO:0000259" key="7">
    <source>
        <dbReference type="Pfam" id="PF19354"/>
    </source>
</evidence>
<dbReference type="InterPro" id="IPR036890">
    <property type="entry name" value="HATPase_C_sf"/>
</dbReference>
<keyword evidence="4" id="KW-1133">Transmembrane helix</keyword>
<evidence type="ECO:0000256" key="2">
    <source>
        <dbReference type="ARBA" id="ARBA00022777"/>
    </source>
</evidence>
<dbReference type="RefSeq" id="WP_345435223.1">
    <property type="nucleotide sequence ID" value="NZ_BAABHK010000010.1"/>
</dbReference>
<dbReference type="Gene3D" id="1.20.5.1930">
    <property type="match status" value="1"/>
</dbReference>
<feature type="domain" description="Histidine kinase/HSP90-like ATPase" evidence="5">
    <location>
        <begin position="271"/>
        <end position="365"/>
    </location>
</feature>
<dbReference type="NCBIfam" id="NF047322">
    <property type="entry name" value="HK_morpho_MacS"/>
    <property type="match status" value="1"/>
</dbReference>
<dbReference type="Pfam" id="PF02518">
    <property type="entry name" value="HATPase_c"/>
    <property type="match status" value="1"/>
</dbReference>
<accession>A0ABP8UIX3</accession>
<feature type="domain" description="Signal transduction histidine kinase subgroup 3 dimerisation and phosphoacceptor" evidence="6">
    <location>
        <begin position="179"/>
        <end position="201"/>
    </location>
</feature>
<dbReference type="EMBL" id="BAABHK010000010">
    <property type="protein sequence ID" value="GAA4632228.1"/>
    <property type="molecule type" value="Genomic_DNA"/>
</dbReference>
<proteinExistence type="predicted"/>
<comment type="caution">
    <text evidence="8">The sequence shown here is derived from an EMBL/GenBank/DDBJ whole genome shotgun (WGS) entry which is preliminary data.</text>
</comment>
<reference evidence="9" key="1">
    <citation type="journal article" date="2019" name="Int. J. Syst. Evol. Microbiol.">
        <title>The Global Catalogue of Microorganisms (GCM) 10K type strain sequencing project: providing services to taxonomists for standard genome sequencing and annotation.</title>
        <authorList>
            <consortium name="The Broad Institute Genomics Platform"/>
            <consortium name="The Broad Institute Genome Sequencing Center for Infectious Disease"/>
            <person name="Wu L."/>
            <person name="Ma J."/>
        </authorList>
    </citation>
    <scope>NUCLEOTIDE SEQUENCE [LARGE SCALE GENOMIC DNA]</scope>
    <source>
        <strain evidence="9">JCM 17939</strain>
    </source>
</reference>
<evidence type="ECO:0000256" key="4">
    <source>
        <dbReference type="SAM" id="Phobius"/>
    </source>
</evidence>
<feature type="transmembrane region" description="Helical" evidence="4">
    <location>
        <begin position="63"/>
        <end position="83"/>
    </location>
</feature>
<feature type="transmembrane region" description="Helical" evidence="4">
    <location>
        <begin position="37"/>
        <end position="57"/>
    </location>
</feature>
<keyword evidence="3" id="KW-0902">Two-component regulatory system</keyword>
<dbReference type="SUPFAM" id="SSF55874">
    <property type="entry name" value="ATPase domain of HSP90 chaperone/DNA topoisomerase II/histidine kinase"/>
    <property type="match status" value="1"/>
</dbReference>
<feature type="transmembrane region" description="Helical" evidence="4">
    <location>
        <begin position="95"/>
        <end position="119"/>
    </location>
</feature>
<feature type="transmembrane region" description="Helical" evidence="4">
    <location>
        <begin position="139"/>
        <end position="161"/>
    </location>
</feature>
<evidence type="ECO:0000259" key="5">
    <source>
        <dbReference type="Pfam" id="PF02518"/>
    </source>
</evidence>
<organism evidence="8 9">
    <name type="scientific">Actinoallomurus vinaceus</name>
    <dbReference type="NCBI Taxonomy" id="1080074"/>
    <lineage>
        <taxon>Bacteria</taxon>
        <taxon>Bacillati</taxon>
        <taxon>Actinomycetota</taxon>
        <taxon>Actinomycetes</taxon>
        <taxon>Streptosporangiales</taxon>
        <taxon>Thermomonosporaceae</taxon>
        <taxon>Actinoallomurus</taxon>
    </lineage>
</organism>
<dbReference type="InterPro" id="IPR003594">
    <property type="entry name" value="HATPase_dom"/>
</dbReference>
<keyword evidence="9" id="KW-1185">Reference proteome</keyword>